<evidence type="ECO:0000256" key="1">
    <source>
        <dbReference type="SAM" id="MobiDB-lite"/>
    </source>
</evidence>
<dbReference type="AlphaFoldDB" id="A0A0L9UD42"/>
<evidence type="ECO:0000313" key="2">
    <source>
        <dbReference type="EMBL" id="KOM40442.1"/>
    </source>
</evidence>
<accession>A0A0L9UD42</accession>
<dbReference type="EMBL" id="CM003374">
    <property type="protein sequence ID" value="KOM40442.1"/>
    <property type="molecule type" value="Genomic_DNA"/>
</dbReference>
<gene>
    <name evidence="2" type="ORF">LR48_Vigan04g064000</name>
</gene>
<protein>
    <submittedName>
        <fullName evidence="2">Uncharacterized protein</fullName>
    </submittedName>
</protein>
<feature type="compositionally biased region" description="Basic and acidic residues" evidence="1">
    <location>
        <begin position="95"/>
        <end position="104"/>
    </location>
</feature>
<evidence type="ECO:0000313" key="3">
    <source>
        <dbReference type="Proteomes" id="UP000053144"/>
    </source>
</evidence>
<feature type="region of interest" description="Disordered" evidence="1">
    <location>
        <begin position="74"/>
        <end position="115"/>
    </location>
</feature>
<feature type="compositionally biased region" description="Polar residues" evidence="1">
    <location>
        <begin position="74"/>
        <end position="94"/>
    </location>
</feature>
<proteinExistence type="predicted"/>
<dbReference type="Gramene" id="KOM40442">
    <property type="protein sequence ID" value="KOM40442"/>
    <property type="gene ID" value="LR48_Vigan04g064000"/>
</dbReference>
<organism evidence="2 3">
    <name type="scientific">Phaseolus angularis</name>
    <name type="common">Azuki bean</name>
    <name type="synonym">Vigna angularis</name>
    <dbReference type="NCBI Taxonomy" id="3914"/>
    <lineage>
        <taxon>Eukaryota</taxon>
        <taxon>Viridiplantae</taxon>
        <taxon>Streptophyta</taxon>
        <taxon>Embryophyta</taxon>
        <taxon>Tracheophyta</taxon>
        <taxon>Spermatophyta</taxon>
        <taxon>Magnoliopsida</taxon>
        <taxon>eudicotyledons</taxon>
        <taxon>Gunneridae</taxon>
        <taxon>Pentapetalae</taxon>
        <taxon>rosids</taxon>
        <taxon>fabids</taxon>
        <taxon>Fabales</taxon>
        <taxon>Fabaceae</taxon>
        <taxon>Papilionoideae</taxon>
        <taxon>50 kb inversion clade</taxon>
        <taxon>NPAAA clade</taxon>
        <taxon>indigoferoid/millettioid clade</taxon>
        <taxon>Phaseoleae</taxon>
        <taxon>Vigna</taxon>
    </lineage>
</organism>
<reference evidence="3" key="1">
    <citation type="journal article" date="2015" name="Proc. Natl. Acad. Sci. U.S.A.">
        <title>Genome sequencing of adzuki bean (Vigna angularis) provides insight into high starch and low fat accumulation and domestication.</title>
        <authorList>
            <person name="Yang K."/>
            <person name="Tian Z."/>
            <person name="Chen C."/>
            <person name="Luo L."/>
            <person name="Zhao B."/>
            <person name="Wang Z."/>
            <person name="Yu L."/>
            <person name="Li Y."/>
            <person name="Sun Y."/>
            <person name="Li W."/>
            <person name="Chen Y."/>
            <person name="Li Y."/>
            <person name="Zhang Y."/>
            <person name="Ai D."/>
            <person name="Zhao J."/>
            <person name="Shang C."/>
            <person name="Ma Y."/>
            <person name="Wu B."/>
            <person name="Wang M."/>
            <person name="Gao L."/>
            <person name="Sun D."/>
            <person name="Zhang P."/>
            <person name="Guo F."/>
            <person name="Wang W."/>
            <person name="Li Y."/>
            <person name="Wang J."/>
            <person name="Varshney R.K."/>
            <person name="Wang J."/>
            <person name="Ling H.Q."/>
            <person name="Wan P."/>
        </authorList>
    </citation>
    <scope>NUCLEOTIDE SEQUENCE</scope>
    <source>
        <strain evidence="3">cv. Jingnong 6</strain>
    </source>
</reference>
<sequence>MVTTPRIKKKFLNRNSNYGEHQLQLQTRSVNRISKCGCSFKCGASTAFPSAVTINRISNSNSFSIALQLRQGLQPHNHQCKSSPTTTMQPPNENKSMRIKREATTNKMQEGRNIP</sequence>
<name>A0A0L9UD42_PHAAN</name>
<dbReference type="Proteomes" id="UP000053144">
    <property type="component" value="Chromosome 4"/>
</dbReference>